<reference evidence="7" key="1">
    <citation type="submission" date="2025-08" db="UniProtKB">
        <authorList>
            <consortium name="RefSeq"/>
        </authorList>
    </citation>
    <scope>IDENTIFICATION</scope>
    <source>
        <tissue evidence="7">Muscle</tissue>
    </source>
</reference>
<dbReference type="PANTHER" id="PTHR21680">
    <property type="entry name" value="COILED-COIL DOMAIN-CONTAINING PROTEIN 124"/>
    <property type="match status" value="1"/>
</dbReference>
<comment type="subcellular location">
    <subcellularLocation>
        <location evidence="1">Midbody</location>
    </subcellularLocation>
</comment>
<dbReference type="Pfam" id="PF06244">
    <property type="entry name" value="Ccdc124"/>
    <property type="match status" value="1"/>
</dbReference>
<dbReference type="GeneID" id="106458404"/>
<evidence type="ECO:0000313" key="6">
    <source>
        <dbReference type="Proteomes" id="UP000694941"/>
    </source>
</evidence>
<comment type="similarity">
    <text evidence="2">Belongs to the CCDC124 family.</text>
</comment>
<keyword evidence="3" id="KW-0175">Coiled coil</keyword>
<name>A0ABM1S9J4_LIMPO</name>
<accession>A0ABM1S9J4</accession>
<evidence type="ECO:0000256" key="4">
    <source>
        <dbReference type="SAM" id="MobiDB-lite"/>
    </source>
</evidence>
<feature type="region of interest" description="Disordered" evidence="4">
    <location>
        <begin position="95"/>
        <end position="116"/>
    </location>
</feature>
<dbReference type="InterPro" id="IPR054414">
    <property type="entry name" value="Ccdc124/Oxs1_C"/>
</dbReference>
<sequence length="260" mass="30579">MFVNCARAYALPLLQCGAKSCSINVDYFNIYHMKCINDYHMRIEFYIMPKKMGTNTKAVEARARKEEAKRAEKEKKEKAAEDALWEDNDKYVVRKQKRKEEKEKKKQEQSERKTANKVALQEEMENLKSENKYQLPKVTRADISKVLEQETEKKNAKKNITPNESPLEENINRLPTEGEEARSVEEAIAVLSVKEAELDRHPERRMKAAWEAFEEANLPKVKAENPNLRLSQLKQLLKKQWMKSPENPLNQRHQIYNMKK</sequence>
<proteinExistence type="inferred from homology"/>
<evidence type="ECO:0000256" key="2">
    <source>
        <dbReference type="ARBA" id="ARBA00008296"/>
    </source>
</evidence>
<dbReference type="Proteomes" id="UP000694941">
    <property type="component" value="Unplaced"/>
</dbReference>
<keyword evidence="6" id="KW-1185">Reference proteome</keyword>
<evidence type="ECO:0000313" key="7">
    <source>
        <dbReference type="RefSeq" id="XP_022240299.1"/>
    </source>
</evidence>
<protein>
    <submittedName>
        <fullName evidence="7">Coiled-coil domain-containing protein 124-like isoform X1</fullName>
    </submittedName>
</protein>
<feature type="region of interest" description="Disordered" evidence="4">
    <location>
        <begin position="241"/>
        <end position="260"/>
    </location>
</feature>
<feature type="region of interest" description="Disordered" evidence="4">
    <location>
        <begin position="153"/>
        <end position="182"/>
    </location>
</feature>
<dbReference type="RefSeq" id="XP_022240299.1">
    <property type="nucleotide sequence ID" value="XM_022384591.1"/>
</dbReference>
<dbReference type="InterPro" id="IPR010422">
    <property type="entry name" value="Ccdc124/Oxs1"/>
</dbReference>
<gene>
    <name evidence="7" type="primary">LOC106458404</name>
</gene>
<dbReference type="PANTHER" id="PTHR21680:SF0">
    <property type="entry name" value="COILED-COIL DOMAIN-CONTAINING PROTEIN 124"/>
    <property type="match status" value="1"/>
</dbReference>
<evidence type="ECO:0000259" key="5">
    <source>
        <dbReference type="Pfam" id="PF06244"/>
    </source>
</evidence>
<feature type="domain" description="Coiled-coil" evidence="5">
    <location>
        <begin position="170"/>
        <end position="251"/>
    </location>
</feature>
<evidence type="ECO:0000256" key="3">
    <source>
        <dbReference type="ARBA" id="ARBA00023054"/>
    </source>
</evidence>
<organism evidence="6 7">
    <name type="scientific">Limulus polyphemus</name>
    <name type="common">Atlantic horseshoe crab</name>
    <dbReference type="NCBI Taxonomy" id="6850"/>
    <lineage>
        <taxon>Eukaryota</taxon>
        <taxon>Metazoa</taxon>
        <taxon>Ecdysozoa</taxon>
        <taxon>Arthropoda</taxon>
        <taxon>Chelicerata</taxon>
        <taxon>Merostomata</taxon>
        <taxon>Xiphosura</taxon>
        <taxon>Limulidae</taxon>
        <taxon>Limulus</taxon>
    </lineage>
</organism>
<feature type="compositionally biased region" description="Basic and acidic residues" evidence="4">
    <location>
        <begin position="95"/>
        <end position="114"/>
    </location>
</feature>
<evidence type="ECO:0000256" key="1">
    <source>
        <dbReference type="ARBA" id="ARBA00004214"/>
    </source>
</evidence>